<name>A0A9P6WKP8_9ASCO</name>
<feature type="domain" description="Fe2OG dioxygenase" evidence="2">
    <location>
        <begin position="165"/>
        <end position="269"/>
    </location>
</feature>
<dbReference type="GO" id="GO:0016491">
    <property type="term" value="F:oxidoreductase activity"/>
    <property type="evidence" value="ECO:0007669"/>
    <property type="project" value="UniProtKB-KW"/>
</dbReference>
<dbReference type="InterPro" id="IPR026992">
    <property type="entry name" value="DIOX_N"/>
</dbReference>
<keyword evidence="1" id="KW-0479">Metal-binding</keyword>
<accession>A0A9P6WKP8</accession>
<dbReference type="PROSITE" id="PS51471">
    <property type="entry name" value="FE2OG_OXY"/>
    <property type="match status" value="1"/>
</dbReference>
<dbReference type="EMBL" id="PUHW01000127">
    <property type="protein sequence ID" value="KAG0688736.1"/>
    <property type="molecule type" value="Genomic_DNA"/>
</dbReference>
<proteinExistence type="inferred from homology"/>
<dbReference type="Pfam" id="PF14226">
    <property type="entry name" value="DIOX_N"/>
    <property type="match status" value="1"/>
</dbReference>
<dbReference type="GO" id="GO:0044283">
    <property type="term" value="P:small molecule biosynthetic process"/>
    <property type="evidence" value="ECO:0007669"/>
    <property type="project" value="UniProtKB-ARBA"/>
</dbReference>
<dbReference type="OrthoDB" id="288590at2759"/>
<keyword evidence="1" id="KW-0408">Iron</keyword>
<dbReference type="Proteomes" id="UP000697127">
    <property type="component" value="Unassembled WGS sequence"/>
</dbReference>
<dbReference type="Gene3D" id="2.60.120.330">
    <property type="entry name" value="B-lactam Antibiotic, Isopenicillin N Synthase, Chain"/>
    <property type="match status" value="1"/>
</dbReference>
<reference evidence="3" key="1">
    <citation type="submission" date="2020-11" db="EMBL/GenBank/DDBJ databases">
        <title>Kefir isolates.</title>
        <authorList>
            <person name="Marcisauskas S."/>
            <person name="Kim Y."/>
            <person name="Blasche S."/>
        </authorList>
    </citation>
    <scope>NUCLEOTIDE SEQUENCE</scope>
    <source>
        <strain evidence="3">Olga-1</strain>
    </source>
</reference>
<comment type="similarity">
    <text evidence="1">Belongs to the iron/ascorbate-dependent oxidoreductase family.</text>
</comment>
<evidence type="ECO:0000313" key="4">
    <source>
        <dbReference type="Proteomes" id="UP000697127"/>
    </source>
</evidence>
<dbReference type="InterPro" id="IPR050231">
    <property type="entry name" value="Iron_ascorbate_oxido_reductase"/>
</dbReference>
<dbReference type="InterPro" id="IPR005123">
    <property type="entry name" value="Oxoglu/Fe-dep_dioxygenase_dom"/>
</dbReference>
<comment type="caution">
    <text evidence="3">The sequence shown here is derived from an EMBL/GenBank/DDBJ whole genome shotgun (WGS) entry which is preliminary data.</text>
</comment>
<evidence type="ECO:0000259" key="2">
    <source>
        <dbReference type="PROSITE" id="PS51471"/>
    </source>
</evidence>
<gene>
    <name evidence="3" type="ORF">C6P40_000592</name>
</gene>
<keyword evidence="4" id="KW-1185">Reference proteome</keyword>
<dbReference type="GO" id="GO:0046872">
    <property type="term" value="F:metal ion binding"/>
    <property type="evidence" value="ECO:0007669"/>
    <property type="project" value="UniProtKB-KW"/>
</dbReference>
<evidence type="ECO:0000256" key="1">
    <source>
        <dbReference type="RuleBase" id="RU003682"/>
    </source>
</evidence>
<dbReference type="AlphaFoldDB" id="A0A9P6WKP8"/>
<evidence type="ECO:0000313" key="3">
    <source>
        <dbReference type="EMBL" id="KAG0688736.1"/>
    </source>
</evidence>
<dbReference type="InterPro" id="IPR044861">
    <property type="entry name" value="IPNS-like_FE2OG_OXY"/>
</dbReference>
<dbReference type="Pfam" id="PF03171">
    <property type="entry name" value="2OG-FeII_Oxy"/>
    <property type="match status" value="1"/>
</dbReference>
<sequence>MLPVIDISNLSYENSKKLVDAASSHGFLLLKNHSLDKNMTIDRLFTISKQFFDLSLDIKNLFPRSQENDGYVAPMVEDLQQDGTGKGDPKEAFNITHFNLNDFIPHQNLPEIYEENKLFISSCLKKYYSILHSVCKMLAIGLEVKDNDGNPNPDYFVNAHDLNLKTRSALRLLHYPKPSKEYENENLAGAHTDYGSLTFVLQRPHKGLQIFDGDEWVNVEIPEQDDGQELLIVNIADMLSFWTNGYLKSTLHRVRSTEERYSVVFFCQPADVIVLEPVNSELIKNYNGNMYYLNSNGKPLTALEHLFIRLEQGYNKKK</sequence>
<dbReference type="InterPro" id="IPR027443">
    <property type="entry name" value="IPNS-like_sf"/>
</dbReference>
<protein>
    <recommendedName>
        <fullName evidence="2">Fe2OG dioxygenase domain-containing protein</fullName>
    </recommendedName>
</protein>
<keyword evidence="1" id="KW-0560">Oxidoreductase</keyword>
<organism evidence="3 4">
    <name type="scientific">Pichia californica</name>
    <dbReference type="NCBI Taxonomy" id="460514"/>
    <lineage>
        <taxon>Eukaryota</taxon>
        <taxon>Fungi</taxon>
        <taxon>Dikarya</taxon>
        <taxon>Ascomycota</taxon>
        <taxon>Saccharomycotina</taxon>
        <taxon>Pichiomycetes</taxon>
        <taxon>Pichiales</taxon>
        <taxon>Pichiaceae</taxon>
        <taxon>Pichia</taxon>
    </lineage>
</organism>
<dbReference type="PANTHER" id="PTHR47990">
    <property type="entry name" value="2-OXOGLUTARATE (2OG) AND FE(II)-DEPENDENT OXYGENASE SUPERFAMILY PROTEIN-RELATED"/>
    <property type="match status" value="1"/>
</dbReference>
<dbReference type="SUPFAM" id="SSF51197">
    <property type="entry name" value="Clavaminate synthase-like"/>
    <property type="match status" value="1"/>
</dbReference>